<keyword evidence="4 8" id="KW-0479">Metal-binding</keyword>
<name>A0A7H2BBV5_9MICC</name>
<dbReference type="AlphaFoldDB" id="A0A7H2BBV5"/>
<keyword evidence="10" id="KW-1185">Reference proteome</keyword>
<comment type="similarity">
    <text evidence="2">Belongs to the cytochrome P450 family.</text>
</comment>
<keyword evidence="7" id="KW-0503">Monooxygenase</keyword>
<evidence type="ECO:0000256" key="1">
    <source>
        <dbReference type="ARBA" id="ARBA00001971"/>
    </source>
</evidence>
<dbReference type="GO" id="GO:0004497">
    <property type="term" value="F:monooxygenase activity"/>
    <property type="evidence" value="ECO:0007669"/>
    <property type="project" value="UniProtKB-KW"/>
</dbReference>
<keyword evidence="3 8" id="KW-0349">Heme</keyword>
<dbReference type="KEGG" id="rter:IDM49_07785"/>
<keyword evidence="6 8" id="KW-0408">Iron</keyword>
<dbReference type="GO" id="GO:0016125">
    <property type="term" value="P:sterol metabolic process"/>
    <property type="evidence" value="ECO:0007669"/>
    <property type="project" value="TreeGrafter"/>
</dbReference>
<dbReference type="PRINTS" id="PR00463">
    <property type="entry name" value="EP450I"/>
</dbReference>
<organism evidence="9 10">
    <name type="scientific">Rothia terrae</name>
    <dbReference type="NCBI Taxonomy" id="396015"/>
    <lineage>
        <taxon>Bacteria</taxon>
        <taxon>Bacillati</taxon>
        <taxon>Actinomycetota</taxon>
        <taxon>Actinomycetes</taxon>
        <taxon>Micrococcales</taxon>
        <taxon>Micrococcaceae</taxon>
        <taxon>Rothia</taxon>
    </lineage>
</organism>
<dbReference type="InterPro" id="IPR002401">
    <property type="entry name" value="Cyt_P450_E_grp-I"/>
</dbReference>
<reference evidence="9 10" key="1">
    <citation type="submission" date="2020-09" db="EMBL/GenBank/DDBJ databases">
        <title>Investigation of environmental microbes.</title>
        <authorList>
            <person name="Ou Y."/>
            <person name="Kang Q."/>
        </authorList>
    </citation>
    <scope>NUCLEOTIDE SEQUENCE [LARGE SCALE GENOMIC DNA]</scope>
    <source>
        <strain evidence="9 10">KJZ-14</strain>
    </source>
</reference>
<keyword evidence="5" id="KW-0560">Oxidoreductase</keyword>
<dbReference type="GO" id="GO:0020037">
    <property type="term" value="F:heme binding"/>
    <property type="evidence" value="ECO:0007669"/>
    <property type="project" value="InterPro"/>
</dbReference>
<evidence type="ECO:0000313" key="10">
    <source>
        <dbReference type="Proteomes" id="UP000516404"/>
    </source>
</evidence>
<evidence type="ECO:0000256" key="3">
    <source>
        <dbReference type="ARBA" id="ARBA00022617"/>
    </source>
</evidence>
<accession>A0A7H2BBV5</accession>
<gene>
    <name evidence="9" type="ORF">IDM49_07785</name>
</gene>
<evidence type="ECO:0000313" key="9">
    <source>
        <dbReference type="EMBL" id="QNV37151.1"/>
    </source>
</evidence>
<sequence length="430" mass="46964">MATSFSKIPTTENFQRFITKGYLFAAEMRRKAGIAPASHQPFTFPLLGKPATIIRGEEAVDFFYDESKIARGGAMPGPISDALFGKGAVHTLDGEAHKVRKTQLAAMAYDDDRVEKFKVLVEEEIQRVIDGWAQKPGNVYDDVAIAYGRAAFRWAGIPMNDKELQKRAEQYSHLLDNFGSPLHNALAQVDRIKLDKWAKKLITDVRSGALTVDQDSVLAHIARLVDENGELVPAKTAGIELQNLTRPTVAVSRFAAFAAVALVQNPDEAFKVREAVVANGGRLINVAEAVAFAQEVRRAYPFVPMLPAFSMVETEISGCPIHKGQRVLMDIVGTHNSPSVWEKPAEFNPERWMGVEDYEAVKGFLPQGGADVLTGHRCPGEKIAIAALSATVAAMSDEKVEISDDPADTTFSWTSVLTRPSTGVRVSVKA</sequence>
<comment type="cofactor">
    <cofactor evidence="1 8">
        <name>heme</name>
        <dbReference type="ChEBI" id="CHEBI:30413"/>
    </cofactor>
</comment>
<dbReference type="Proteomes" id="UP000516404">
    <property type="component" value="Chromosome"/>
</dbReference>
<evidence type="ECO:0000256" key="7">
    <source>
        <dbReference type="ARBA" id="ARBA00023033"/>
    </source>
</evidence>
<feature type="binding site" description="axial binding residue" evidence="8">
    <location>
        <position position="378"/>
    </location>
    <ligand>
        <name>heme</name>
        <dbReference type="ChEBI" id="CHEBI:30413"/>
    </ligand>
    <ligandPart>
        <name>Fe</name>
        <dbReference type="ChEBI" id="CHEBI:18248"/>
    </ligandPart>
</feature>
<proteinExistence type="inferred from homology"/>
<evidence type="ECO:0000256" key="5">
    <source>
        <dbReference type="ARBA" id="ARBA00023002"/>
    </source>
</evidence>
<evidence type="ECO:0000256" key="6">
    <source>
        <dbReference type="ARBA" id="ARBA00023004"/>
    </source>
</evidence>
<dbReference type="PANTHER" id="PTHR24286">
    <property type="entry name" value="CYTOCHROME P450 26"/>
    <property type="match status" value="1"/>
</dbReference>
<dbReference type="InterPro" id="IPR001128">
    <property type="entry name" value="Cyt_P450"/>
</dbReference>
<dbReference type="GO" id="GO:0016705">
    <property type="term" value="F:oxidoreductase activity, acting on paired donors, with incorporation or reduction of molecular oxygen"/>
    <property type="evidence" value="ECO:0007669"/>
    <property type="project" value="InterPro"/>
</dbReference>
<dbReference type="SUPFAM" id="SSF48264">
    <property type="entry name" value="Cytochrome P450"/>
    <property type="match status" value="1"/>
</dbReference>
<dbReference type="Pfam" id="PF00067">
    <property type="entry name" value="p450"/>
    <property type="match status" value="1"/>
</dbReference>
<evidence type="ECO:0000256" key="8">
    <source>
        <dbReference type="PIRSR" id="PIRSR602401-1"/>
    </source>
</evidence>
<dbReference type="RefSeq" id="WP_190724097.1">
    <property type="nucleotide sequence ID" value="NZ_CP061539.1"/>
</dbReference>
<evidence type="ECO:0000256" key="4">
    <source>
        <dbReference type="ARBA" id="ARBA00022723"/>
    </source>
</evidence>
<dbReference type="PANTHER" id="PTHR24286:SF24">
    <property type="entry name" value="LANOSTEROL 14-ALPHA DEMETHYLASE"/>
    <property type="match status" value="1"/>
</dbReference>
<evidence type="ECO:0000256" key="2">
    <source>
        <dbReference type="ARBA" id="ARBA00010617"/>
    </source>
</evidence>
<dbReference type="InterPro" id="IPR036396">
    <property type="entry name" value="Cyt_P450_sf"/>
</dbReference>
<dbReference type="GeneID" id="96624138"/>
<dbReference type="Gene3D" id="1.10.630.10">
    <property type="entry name" value="Cytochrome P450"/>
    <property type="match status" value="1"/>
</dbReference>
<dbReference type="GO" id="GO:0005506">
    <property type="term" value="F:iron ion binding"/>
    <property type="evidence" value="ECO:0007669"/>
    <property type="project" value="InterPro"/>
</dbReference>
<dbReference type="EMBL" id="CP061539">
    <property type="protein sequence ID" value="QNV37151.1"/>
    <property type="molecule type" value="Genomic_DNA"/>
</dbReference>
<protein>
    <submittedName>
        <fullName evidence="9">Cytochrome P450</fullName>
    </submittedName>
</protein>